<dbReference type="Proteomes" id="UP000799772">
    <property type="component" value="Unassembled WGS sequence"/>
</dbReference>
<protein>
    <recommendedName>
        <fullName evidence="5">Extracellular membrane protein CFEM domain-containing protein</fullName>
    </recommendedName>
</protein>
<organism evidence="3 4">
    <name type="scientific">Rhizodiscina lignyota</name>
    <dbReference type="NCBI Taxonomy" id="1504668"/>
    <lineage>
        <taxon>Eukaryota</taxon>
        <taxon>Fungi</taxon>
        <taxon>Dikarya</taxon>
        <taxon>Ascomycota</taxon>
        <taxon>Pezizomycotina</taxon>
        <taxon>Dothideomycetes</taxon>
        <taxon>Pleosporomycetidae</taxon>
        <taxon>Aulographales</taxon>
        <taxon>Rhizodiscinaceae</taxon>
        <taxon>Rhizodiscina</taxon>
    </lineage>
</organism>
<comment type="caution">
    <text evidence="3">The sequence shown here is derived from an EMBL/GenBank/DDBJ whole genome shotgun (WGS) entry which is preliminary data.</text>
</comment>
<proteinExistence type="predicted"/>
<dbReference type="AlphaFoldDB" id="A0A9P4MAL4"/>
<gene>
    <name evidence="3" type="ORF">NA57DRAFT_56497</name>
</gene>
<evidence type="ECO:0008006" key="5">
    <source>
        <dbReference type="Google" id="ProtNLM"/>
    </source>
</evidence>
<keyword evidence="4" id="KW-1185">Reference proteome</keyword>
<evidence type="ECO:0000313" key="3">
    <source>
        <dbReference type="EMBL" id="KAF2098859.1"/>
    </source>
</evidence>
<feature type="compositionally biased region" description="Low complexity" evidence="1">
    <location>
        <begin position="239"/>
        <end position="258"/>
    </location>
</feature>
<evidence type="ECO:0000256" key="2">
    <source>
        <dbReference type="SAM" id="SignalP"/>
    </source>
</evidence>
<sequence>MISASAFSYTIFIHFSLSLAQTALDPTKCVKGSGVTALPQCDYLYDTVDKFNSTAPGSAFVNCFCNQKLFNSVFDCESEQRLCFGNGDLDNTAEQFVDTWHSACDKKITFTPTTPSVSSITASYNVQYCTTMFAACASASIANQACESSFTIPSERVSCFCQAPLLANEYTCAYLGNVSCIQTEAALSRIPGYSICPNFESVVGGLANATATTTASGGSSSSIKSSSQVSGSSIASITKPALPGSSSSTASPSPTQQGQATSSGISHYAFLIACVAVLLKI</sequence>
<feature type="signal peptide" evidence="2">
    <location>
        <begin position="1"/>
        <end position="20"/>
    </location>
</feature>
<feature type="chain" id="PRO_5040497920" description="Extracellular membrane protein CFEM domain-containing protein" evidence="2">
    <location>
        <begin position="21"/>
        <end position="281"/>
    </location>
</feature>
<reference evidence="3" key="1">
    <citation type="journal article" date="2020" name="Stud. Mycol.">
        <title>101 Dothideomycetes genomes: a test case for predicting lifestyles and emergence of pathogens.</title>
        <authorList>
            <person name="Haridas S."/>
            <person name="Albert R."/>
            <person name="Binder M."/>
            <person name="Bloem J."/>
            <person name="Labutti K."/>
            <person name="Salamov A."/>
            <person name="Andreopoulos B."/>
            <person name="Baker S."/>
            <person name="Barry K."/>
            <person name="Bills G."/>
            <person name="Bluhm B."/>
            <person name="Cannon C."/>
            <person name="Castanera R."/>
            <person name="Culley D."/>
            <person name="Daum C."/>
            <person name="Ezra D."/>
            <person name="Gonzalez J."/>
            <person name="Henrissat B."/>
            <person name="Kuo A."/>
            <person name="Liang C."/>
            <person name="Lipzen A."/>
            <person name="Lutzoni F."/>
            <person name="Magnuson J."/>
            <person name="Mondo S."/>
            <person name="Nolan M."/>
            <person name="Ohm R."/>
            <person name="Pangilinan J."/>
            <person name="Park H.-J."/>
            <person name="Ramirez L."/>
            <person name="Alfaro M."/>
            <person name="Sun H."/>
            <person name="Tritt A."/>
            <person name="Yoshinaga Y."/>
            <person name="Zwiers L.-H."/>
            <person name="Turgeon B."/>
            <person name="Goodwin S."/>
            <person name="Spatafora J."/>
            <person name="Crous P."/>
            <person name="Grigoriev I."/>
        </authorList>
    </citation>
    <scope>NUCLEOTIDE SEQUENCE</scope>
    <source>
        <strain evidence="3">CBS 133067</strain>
    </source>
</reference>
<name>A0A9P4MAL4_9PEZI</name>
<keyword evidence="2" id="KW-0732">Signal</keyword>
<evidence type="ECO:0000256" key="1">
    <source>
        <dbReference type="SAM" id="MobiDB-lite"/>
    </source>
</evidence>
<dbReference type="OrthoDB" id="3942091at2759"/>
<dbReference type="EMBL" id="ML978126">
    <property type="protein sequence ID" value="KAF2098859.1"/>
    <property type="molecule type" value="Genomic_DNA"/>
</dbReference>
<accession>A0A9P4MAL4</accession>
<evidence type="ECO:0000313" key="4">
    <source>
        <dbReference type="Proteomes" id="UP000799772"/>
    </source>
</evidence>
<feature type="region of interest" description="Disordered" evidence="1">
    <location>
        <begin position="239"/>
        <end position="261"/>
    </location>
</feature>